<gene>
    <name evidence="2" type="ORF">GT003_01565</name>
</gene>
<protein>
    <recommendedName>
        <fullName evidence="1">SnoaL-like domain-containing protein</fullName>
    </recommendedName>
</protein>
<dbReference type="EMBL" id="JAAAMU010000001">
    <property type="protein sequence ID" value="NBC67677.1"/>
    <property type="molecule type" value="Genomic_DNA"/>
</dbReference>
<sequence length="145" mass="16277">MSVGFQTVQDALENYKSAIYEQDAARFLATFAADIHIYDCWESWACTGISAWKEIVAAWFAGLREEGVVLRTDFADLVVESNANLAFVRCAITFAAYNKSGEKLREITNRFTFGLRNEQESWVIAHAHSSLPISLETGKGLFDVR</sequence>
<comment type="caution">
    <text evidence="2">The sequence shown here is derived from an EMBL/GenBank/DDBJ whole genome shotgun (WGS) entry which is preliminary data.</text>
</comment>
<keyword evidence="3" id="KW-1185">Reference proteome</keyword>
<dbReference type="Proteomes" id="UP000558113">
    <property type="component" value="Unassembled WGS sequence"/>
</dbReference>
<accession>A0A7X4YJZ7</accession>
<dbReference type="OrthoDB" id="9812295at2"/>
<dbReference type="SUPFAM" id="SSF54427">
    <property type="entry name" value="NTF2-like"/>
    <property type="match status" value="1"/>
</dbReference>
<evidence type="ECO:0000313" key="3">
    <source>
        <dbReference type="Proteomes" id="UP000558113"/>
    </source>
</evidence>
<evidence type="ECO:0000313" key="2">
    <source>
        <dbReference type="EMBL" id="NBC67677.1"/>
    </source>
</evidence>
<dbReference type="InterPro" id="IPR032710">
    <property type="entry name" value="NTF2-like_dom_sf"/>
</dbReference>
<dbReference type="Gene3D" id="3.10.450.50">
    <property type="match status" value="1"/>
</dbReference>
<dbReference type="InterPro" id="IPR037401">
    <property type="entry name" value="SnoaL-like"/>
</dbReference>
<proteinExistence type="predicted"/>
<dbReference type="AlphaFoldDB" id="A0A7X4YJZ7"/>
<organism evidence="2 3">
    <name type="scientific">Paenibacillus sacheonensis</name>
    <dbReference type="NCBI Taxonomy" id="742054"/>
    <lineage>
        <taxon>Bacteria</taxon>
        <taxon>Bacillati</taxon>
        <taxon>Bacillota</taxon>
        <taxon>Bacilli</taxon>
        <taxon>Bacillales</taxon>
        <taxon>Paenibacillaceae</taxon>
        <taxon>Paenibacillus</taxon>
    </lineage>
</organism>
<evidence type="ECO:0000259" key="1">
    <source>
        <dbReference type="Pfam" id="PF13474"/>
    </source>
</evidence>
<reference evidence="2 3" key="1">
    <citation type="submission" date="2020-01" db="EMBL/GenBank/DDBJ databases">
        <title>Paenibacillus soybeanensis sp. nov. isolated from the nodules of soybean (Glycine max(L.) Merr).</title>
        <authorList>
            <person name="Wang H."/>
        </authorList>
    </citation>
    <scope>NUCLEOTIDE SEQUENCE [LARGE SCALE GENOMIC DNA]</scope>
    <source>
        <strain evidence="2 3">DSM 23054</strain>
    </source>
</reference>
<feature type="domain" description="SnoaL-like" evidence="1">
    <location>
        <begin position="8"/>
        <end position="133"/>
    </location>
</feature>
<dbReference type="Pfam" id="PF13474">
    <property type="entry name" value="SnoaL_3"/>
    <property type="match status" value="1"/>
</dbReference>
<dbReference type="RefSeq" id="WP_161693698.1">
    <property type="nucleotide sequence ID" value="NZ_JAAAMU010000001.1"/>
</dbReference>
<name>A0A7X4YJZ7_9BACL</name>